<feature type="active site" evidence="3">
    <location>
        <position position="258"/>
    </location>
</feature>
<name>A0A8E1W7Y7_9PSEU</name>
<dbReference type="InterPro" id="IPR016162">
    <property type="entry name" value="Ald_DH_N"/>
</dbReference>
<dbReference type="RefSeq" id="WP_183126718.1">
    <property type="nucleotide sequence ID" value="NZ_JACJHR010000092.1"/>
</dbReference>
<dbReference type="InterPro" id="IPR029510">
    <property type="entry name" value="Ald_DH_CS_GLU"/>
</dbReference>
<dbReference type="InterPro" id="IPR015590">
    <property type="entry name" value="Aldehyde_DH_dom"/>
</dbReference>
<reference evidence="6 7" key="1">
    <citation type="submission" date="2020-08" db="EMBL/GenBank/DDBJ databases">
        <title>Amycolatopsis echigonensis JCM 21831.</title>
        <authorList>
            <person name="Tedsree N."/>
            <person name="Kuncharoen N."/>
            <person name="Likhitwitayawuid K."/>
            <person name="Tanasupawat S."/>
        </authorList>
    </citation>
    <scope>NUCLEOTIDE SEQUENCE [LARGE SCALE GENOMIC DNA]</scope>
    <source>
        <strain evidence="6 7">JCM 21831</strain>
    </source>
</reference>
<dbReference type="FunFam" id="3.40.605.10:FF:000007">
    <property type="entry name" value="NAD/NADP-dependent betaine aldehyde dehydrogenase"/>
    <property type="match status" value="1"/>
</dbReference>
<evidence type="ECO:0000256" key="2">
    <source>
        <dbReference type="ARBA" id="ARBA00023002"/>
    </source>
</evidence>
<comment type="caution">
    <text evidence="6">The sequence shown here is derived from an EMBL/GenBank/DDBJ whole genome shotgun (WGS) entry which is preliminary data.</text>
</comment>
<dbReference type="CDD" id="cd07078">
    <property type="entry name" value="ALDH"/>
    <property type="match status" value="1"/>
</dbReference>
<sequence>MTTIDSRDAATWVAALVPAAHLIGGRTVPSIGGAVTDVLDPGTGRVIGRVPDGTPADIDAAVAAASDAFPAWRDLSASRRAAVLHRWGALCTEHDEELGLLESLEVGRPYQGPASVGNRIVFIAGQADKIGGQSLPTATPDRLALTLREPFGVCGCIVPWNAPGALMVSVVAPALAAGNTVVVKPAADAPLTCLLLGELALQAGLPPGVLNVVPGGAAPGAALAEHPGVRHLSFTGSTVTGASVMRAAARNLVPVHLELGGKSPQIVFDDANLEQAVPEIVRGVTFNAGQTCAAGTRVLVQRGSRQRLVDALATALSATRLGGWDEDVDMGPLINRTQQQRVLNHIGIAQSEGAQLVCGGGVPPGERYEHGFFVAPTLFDQVDPAMRLAQEEVFGPVLAVLEFDDLDEAVEIANGTKYGLVATAWTADVGRAVTLARRLEAGQVHVNAGRASGAIGAPFGGYRQSGFGRTMSADSVLEFTQVKSVVLAGTGASHG</sequence>
<accession>A0A8E1W7Y7</accession>
<organism evidence="6 7">
    <name type="scientific">Amycolatopsis echigonensis</name>
    <dbReference type="NCBI Taxonomy" id="2576905"/>
    <lineage>
        <taxon>Bacteria</taxon>
        <taxon>Bacillati</taxon>
        <taxon>Actinomycetota</taxon>
        <taxon>Actinomycetes</taxon>
        <taxon>Pseudonocardiales</taxon>
        <taxon>Pseudonocardiaceae</taxon>
        <taxon>Amycolatopsis</taxon>
    </lineage>
</organism>
<dbReference type="Gene3D" id="3.40.605.10">
    <property type="entry name" value="Aldehyde Dehydrogenase, Chain A, domain 1"/>
    <property type="match status" value="1"/>
</dbReference>
<evidence type="ECO:0000313" key="7">
    <source>
        <dbReference type="Proteomes" id="UP000550260"/>
    </source>
</evidence>
<dbReference type="InterPro" id="IPR016163">
    <property type="entry name" value="Ald_DH_C"/>
</dbReference>
<dbReference type="FunFam" id="3.40.309.10:FF:000012">
    <property type="entry name" value="Betaine aldehyde dehydrogenase"/>
    <property type="match status" value="1"/>
</dbReference>
<dbReference type="SUPFAM" id="SSF53720">
    <property type="entry name" value="ALDH-like"/>
    <property type="match status" value="1"/>
</dbReference>
<dbReference type="InterPro" id="IPR016161">
    <property type="entry name" value="Ald_DH/histidinol_DH"/>
</dbReference>
<keyword evidence="2 4" id="KW-0560">Oxidoreductase</keyword>
<gene>
    <name evidence="6" type="ORF">H5411_39285</name>
</gene>
<comment type="similarity">
    <text evidence="1 4">Belongs to the aldehyde dehydrogenase family.</text>
</comment>
<protein>
    <submittedName>
        <fullName evidence="6">Aldehyde dehydrogenase</fullName>
    </submittedName>
</protein>
<dbReference type="AlphaFoldDB" id="A0A8E1W7Y7"/>
<dbReference type="PROSITE" id="PS00687">
    <property type="entry name" value="ALDEHYDE_DEHYDR_GLU"/>
    <property type="match status" value="1"/>
</dbReference>
<dbReference type="PANTHER" id="PTHR11699">
    <property type="entry name" value="ALDEHYDE DEHYDROGENASE-RELATED"/>
    <property type="match status" value="1"/>
</dbReference>
<dbReference type="EMBL" id="JACJHR010000092">
    <property type="protein sequence ID" value="MBB2505160.1"/>
    <property type="molecule type" value="Genomic_DNA"/>
</dbReference>
<feature type="domain" description="Aldehyde dehydrogenase" evidence="5">
    <location>
        <begin position="36"/>
        <end position="485"/>
    </location>
</feature>
<evidence type="ECO:0000256" key="3">
    <source>
        <dbReference type="PROSITE-ProRule" id="PRU10007"/>
    </source>
</evidence>
<evidence type="ECO:0000259" key="5">
    <source>
        <dbReference type="Pfam" id="PF00171"/>
    </source>
</evidence>
<dbReference type="Proteomes" id="UP000550260">
    <property type="component" value="Unassembled WGS sequence"/>
</dbReference>
<proteinExistence type="inferred from homology"/>
<dbReference type="Gene3D" id="3.40.309.10">
    <property type="entry name" value="Aldehyde Dehydrogenase, Chain A, domain 2"/>
    <property type="match status" value="1"/>
</dbReference>
<evidence type="ECO:0000256" key="1">
    <source>
        <dbReference type="ARBA" id="ARBA00009986"/>
    </source>
</evidence>
<evidence type="ECO:0000256" key="4">
    <source>
        <dbReference type="RuleBase" id="RU003345"/>
    </source>
</evidence>
<dbReference type="GO" id="GO:0016620">
    <property type="term" value="F:oxidoreductase activity, acting on the aldehyde or oxo group of donors, NAD or NADP as acceptor"/>
    <property type="evidence" value="ECO:0007669"/>
    <property type="project" value="InterPro"/>
</dbReference>
<dbReference type="Pfam" id="PF00171">
    <property type="entry name" value="Aldedh"/>
    <property type="match status" value="1"/>
</dbReference>
<evidence type="ECO:0000313" key="6">
    <source>
        <dbReference type="EMBL" id="MBB2505160.1"/>
    </source>
</evidence>